<dbReference type="AlphaFoldDB" id="A0A7J7MTL6"/>
<sequence>MLPQVFLRDCVEDGYGFVVYRAEVSCMFDQSPVVTKGWFCERYRAMGCSCVVCHLGIQAGGSEDGKGYQIYREVATAHIEDDDVEVGWAFSDLGKRRGFLIIFCCLCGSGGTFLRSSWI</sequence>
<protein>
    <submittedName>
        <fullName evidence="1">Uncharacterized protein</fullName>
    </submittedName>
</protein>
<evidence type="ECO:0000313" key="2">
    <source>
        <dbReference type="Proteomes" id="UP000541444"/>
    </source>
</evidence>
<organism evidence="1 2">
    <name type="scientific">Kingdonia uniflora</name>
    <dbReference type="NCBI Taxonomy" id="39325"/>
    <lineage>
        <taxon>Eukaryota</taxon>
        <taxon>Viridiplantae</taxon>
        <taxon>Streptophyta</taxon>
        <taxon>Embryophyta</taxon>
        <taxon>Tracheophyta</taxon>
        <taxon>Spermatophyta</taxon>
        <taxon>Magnoliopsida</taxon>
        <taxon>Ranunculales</taxon>
        <taxon>Circaeasteraceae</taxon>
        <taxon>Kingdonia</taxon>
    </lineage>
</organism>
<dbReference type="Proteomes" id="UP000541444">
    <property type="component" value="Unassembled WGS sequence"/>
</dbReference>
<reference evidence="1 2" key="1">
    <citation type="journal article" date="2020" name="IScience">
        <title>Genome Sequencing of the Endangered Kingdonia uniflora (Circaeasteraceae, Ranunculales) Reveals Potential Mechanisms of Evolutionary Specialization.</title>
        <authorList>
            <person name="Sun Y."/>
            <person name="Deng T."/>
            <person name="Zhang A."/>
            <person name="Moore M.J."/>
            <person name="Landis J.B."/>
            <person name="Lin N."/>
            <person name="Zhang H."/>
            <person name="Zhang X."/>
            <person name="Huang J."/>
            <person name="Zhang X."/>
            <person name="Sun H."/>
            <person name="Wang H."/>
        </authorList>
    </citation>
    <scope>NUCLEOTIDE SEQUENCE [LARGE SCALE GENOMIC DNA]</scope>
    <source>
        <strain evidence="1">TB1705</strain>
        <tissue evidence="1">Leaf</tissue>
    </source>
</reference>
<dbReference type="EMBL" id="JACGCM010001237">
    <property type="protein sequence ID" value="KAF6158184.1"/>
    <property type="molecule type" value="Genomic_DNA"/>
</dbReference>
<keyword evidence="2" id="KW-1185">Reference proteome</keyword>
<evidence type="ECO:0000313" key="1">
    <source>
        <dbReference type="EMBL" id="KAF6158184.1"/>
    </source>
</evidence>
<accession>A0A7J7MTL6</accession>
<name>A0A7J7MTL6_9MAGN</name>
<gene>
    <name evidence="1" type="ORF">GIB67_014978</name>
</gene>
<comment type="caution">
    <text evidence="1">The sequence shown here is derived from an EMBL/GenBank/DDBJ whole genome shotgun (WGS) entry which is preliminary data.</text>
</comment>
<proteinExistence type="predicted"/>